<dbReference type="EMBL" id="CP132942">
    <property type="protein sequence ID" value="XCB33780.1"/>
    <property type="molecule type" value="Genomic_DNA"/>
</dbReference>
<feature type="transmembrane region" description="Helical" evidence="7">
    <location>
        <begin position="46"/>
        <end position="65"/>
    </location>
</feature>
<evidence type="ECO:0000256" key="2">
    <source>
        <dbReference type="ARBA" id="ARBA00022475"/>
    </source>
</evidence>
<dbReference type="RefSeq" id="WP_353064625.1">
    <property type="nucleotide sequence ID" value="NZ_CP132942.1"/>
</dbReference>
<comment type="subcellular location">
    <subcellularLocation>
        <location evidence="1">Cell membrane</location>
        <topology evidence="1">Multi-pass membrane protein</topology>
    </subcellularLocation>
</comment>
<keyword evidence="2" id="KW-1003">Cell membrane</keyword>
<keyword evidence="4 7" id="KW-1133">Transmembrane helix</keyword>
<feature type="transmembrane region" description="Helical" evidence="7">
    <location>
        <begin position="85"/>
        <end position="106"/>
    </location>
</feature>
<dbReference type="Pfam" id="PF02656">
    <property type="entry name" value="DUF202"/>
    <property type="match status" value="1"/>
</dbReference>
<evidence type="ECO:0000256" key="1">
    <source>
        <dbReference type="ARBA" id="ARBA00004651"/>
    </source>
</evidence>
<dbReference type="KEGG" id="tpsc:RBB77_02515"/>
<accession>A0AAU7ZS93</accession>
<gene>
    <name evidence="9" type="ORF">RBB77_02515</name>
</gene>
<dbReference type="InterPro" id="IPR003807">
    <property type="entry name" value="DUF202"/>
</dbReference>
<dbReference type="PANTHER" id="PTHR34187">
    <property type="entry name" value="FGR18P"/>
    <property type="match status" value="1"/>
</dbReference>
<keyword evidence="3 7" id="KW-0812">Transmembrane</keyword>
<feature type="region of interest" description="Disordered" evidence="6">
    <location>
        <begin position="1"/>
        <end position="20"/>
    </location>
</feature>
<reference evidence="9" key="1">
    <citation type="submission" date="2023-08" db="EMBL/GenBank/DDBJ databases">
        <authorList>
            <person name="Messyasz A."/>
            <person name="Mannisto M.K."/>
            <person name="Kerkhof L.J."/>
            <person name="Haggblom M."/>
        </authorList>
    </citation>
    <scope>NUCLEOTIDE SEQUENCE</scope>
    <source>
        <strain evidence="9">X5P6</strain>
    </source>
</reference>
<dbReference type="AlphaFoldDB" id="A0AAU7ZS93"/>
<evidence type="ECO:0000256" key="7">
    <source>
        <dbReference type="SAM" id="Phobius"/>
    </source>
</evidence>
<evidence type="ECO:0000256" key="4">
    <source>
        <dbReference type="ARBA" id="ARBA00022989"/>
    </source>
</evidence>
<reference evidence="9" key="2">
    <citation type="journal article" date="2024" name="Environ. Microbiol.">
        <title>Genome analysis and description of Tunturibacter gen. nov. expands the diversity of Terriglobia in tundra soils.</title>
        <authorList>
            <person name="Messyasz A."/>
            <person name="Mannisto M.K."/>
            <person name="Kerkhof L.J."/>
            <person name="Haggblom M.M."/>
        </authorList>
    </citation>
    <scope>NUCLEOTIDE SEQUENCE</scope>
    <source>
        <strain evidence="9">X5P6</strain>
    </source>
</reference>
<dbReference type="PANTHER" id="PTHR34187:SF2">
    <property type="entry name" value="DUF202 DOMAIN-CONTAINING PROTEIN"/>
    <property type="match status" value="1"/>
</dbReference>
<evidence type="ECO:0000313" key="9">
    <source>
        <dbReference type="EMBL" id="XCB33780.1"/>
    </source>
</evidence>
<name>A0AAU7ZS93_9BACT</name>
<feature type="domain" description="DUF202" evidence="8">
    <location>
        <begin position="35"/>
        <end position="108"/>
    </location>
</feature>
<sequence>MSRLLGRGEAGAMGEGEKDPRVTLAGERTEMAIFRTSLALDRTTLAWVRTTLTMSSFGLGMIAFFRTIRMQANTPESVRLHEAAIRFGVALVVIGVVATGLVAVAHVSSLRKLRAGEVPMAAKWPLSIALALLLALLALWGLWNAFHG</sequence>
<dbReference type="GO" id="GO:0005886">
    <property type="term" value="C:plasma membrane"/>
    <property type="evidence" value="ECO:0007669"/>
    <property type="project" value="UniProtKB-SubCell"/>
</dbReference>
<evidence type="ECO:0000256" key="5">
    <source>
        <dbReference type="ARBA" id="ARBA00023136"/>
    </source>
</evidence>
<evidence type="ECO:0000256" key="3">
    <source>
        <dbReference type="ARBA" id="ARBA00022692"/>
    </source>
</evidence>
<dbReference type="InterPro" id="IPR052053">
    <property type="entry name" value="IM_YidH-like"/>
</dbReference>
<keyword evidence="5 7" id="KW-0472">Membrane</keyword>
<feature type="transmembrane region" description="Helical" evidence="7">
    <location>
        <begin position="126"/>
        <end position="146"/>
    </location>
</feature>
<proteinExistence type="predicted"/>
<evidence type="ECO:0000259" key="8">
    <source>
        <dbReference type="Pfam" id="PF02656"/>
    </source>
</evidence>
<protein>
    <submittedName>
        <fullName evidence="9">DUF202 domain-containing protein</fullName>
    </submittedName>
</protein>
<evidence type="ECO:0000256" key="6">
    <source>
        <dbReference type="SAM" id="MobiDB-lite"/>
    </source>
</evidence>
<organism evidence="9">
    <name type="scientific">Tunturiibacter psychrotolerans</name>
    <dbReference type="NCBI Taxonomy" id="3069686"/>
    <lineage>
        <taxon>Bacteria</taxon>
        <taxon>Pseudomonadati</taxon>
        <taxon>Acidobacteriota</taxon>
        <taxon>Terriglobia</taxon>
        <taxon>Terriglobales</taxon>
        <taxon>Acidobacteriaceae</taxon>
        <taxon>Tunturiibacter</taxon>
    </lineage>
</organism>